<accession>A0A485K2X7</accession>
<name>A0A485K2X7_9STRA</name>
<organism evidence="2 3">
    <name type="scientific">Aphanomyces stellatus</name>
    <dbReference type="NCBI Taxonomy" id="120398"/>
    <lineage>
        <taxon>Eukaryota</taxon>
        <taxon>Sar</taxon>
        <taxon>Stramenopiles</taxon>
        <taxon>Oomycota</taxon>
        <taxon>Saprolegniomycetes</taxon>
        <taxon>Saprolegniales</taxon>
        <taxon>Verrucalvaceae</taxon>
        <taxon>Aphanomyces</taxon>
    </lineage>
</organism>
<dbReference type="EMBL" id="VJMH01000019">
    <property type="protein sequence ID" value="KAF0720320.1"/>
    <property type="molecule type" value="Genomic_DNA"/>
</dbReference>
<proteinExistence type="predicted"/>
<dbReference type="Proteomes" id="UP000332933">
    <property type="component" value="Unassembled WGS sequence"/>
</dbReference>
<sequence>MISPSSSSAKVPRITPYCAAPPQTIHVSIDRRQLRSDVDALFTKCPIKSADRYRLHAVPERHSCIVRAFVSDSVNLYFHSDADVVADSHAVHVWACLVKTLSCGRRRPLNLDLIMNVVTQAVVWVAASITTSAASTNEYMTNLAFPPAWVEGELAGRLSSLLPSPRPRKYVESIYPGRLFACHARRQCKDLVYAGFGRT</sequence>
<evidence type="ECO:0000313" key="1">
    <source>
        <dbReference type="EMBL" id="KAF0720320.1"/>
    </source>
</evidence>
<evidence type="ECO:0000313" key="2">
    <source>
        <dbReference type="EMBL" id="VFT77634.1"/>
    </source>
</evidence>
<keyword evidence="3" id="KW-1185">Reference proteome</keyword>
<dbReference type="AlphaFoldDB" id="A0A485K2X7"/>
<dbReference type="EMBL" id="CAADRA010000019">
    <property type="protein sequence ID" value="VFT77634.1"/>
    <property type="molecule type" value="Genomic_DNA"/>
</dbReference>
<gene>
    <name evidence="2" type="primary">Aste57867_409</name>
    <name evidence="1" type="ORF">As57867_000408</name>
    <name evidence="2" type="ORF">ASTE57867_409</name>
</gene>
<reference evidence="1" key="2">
    <citation type="submission" date="2019-06" db="EMBL/GenBank/DDBJ databases">
        <title>Genomics analysis of Aphanomyces spp. identifies a new class of oomycete effector associated with host adaptation.</title>
        <authorList>
            <person name="Gaulin E."/>
        </authorList>
    </citation>
    <scope>NUCLEOTIDE SEQUENCE</scope>
    <source>
        <strain evidence="1">CBS 578.67</strain>
    </source>
</reference>
<evidence type="ECO:0000313" key="3">
    <source>
        <dbReference type="Proteomes" id="UP000332933"/>
    </source>
</evidence>
<protein>
    <submittedName>
        <fullName evidence="2">Aste57867_409 protein</fullName>
    </submittedName>
</protein>
<reference evidence="2 3" key="1">
    <citation type="submission" date="2019-03" db="EMBL/GenBank/DDBJ databases">
        <authorList>
            <person name="Gaulin E."/>
            <person name="Dumas B."/>
        </authorList>
    </citation>
    <scope>NUCLEOTIDE SEQUENCE [LARGE SCALE GENOMIC DNA]</scope>
    <source>
        <strain evidence="2">CBS 568.67</strain>
    </source>
</reference>